<dbReference type="AlphaFoldDB" id="A0A8S3YWK0"/>
<comment type="caution">
    <text evidence="3">The sequence shown here is derived from an EMBL/GenBank/DDBJ whole genome shotgun (WGS) entry which is preliminary data.</text>
</comment>
<protein>
    <recommendedName>
        <fullName evidence="5">Synaptonemal complex central element protein 2</fullName>
    </recommendedName>
</protein>
<keyword evidence="1" id="KW-0175">Coiled coil</keyword>
<evidence type="ECO:0000313" key="3">
    <source>
        <dbReference type="EMBL" id="CAG5120608.1"/>
    </source>
</evidence>
<dbReference type="GO" id="GO:0007130">
    <property type="term" value="P:synaptonemal complex assembly"/>
    <property type="evidence" value="ECO:0007669"/>
    <property type="project" value="InterPro"/>
</dbReference>
<feature type="compositionally biased region" description="Polar residues" evidence="2">
    <location>
        <begin position="19"/>
        <end position="58"/>
    </location>
</feature>
<evidence type="ECO:0000256" key="2">
    <source>
        <dbReference type="SAM" id="MobiDB-lite"/>
    </source>
</evidence>
<dbReference type="EMBL" id="CAJHNH020000933">
    <property type="protein sequence ID" value="CAG5120608.1"/>
    <property type="molecule type" value="Genomic_DNA"/>
</dbReference>
<gene>
    <name evidence="3" type="ORF">CUNI_LOCUS6166</name>
</gene>
<dbReference type="InterPro" id="IPR034609">
    <property type="entry name" value="Syce2"/>
</dbReference>
<dbReference type="OrthoDB" id="6142414at2759"/>
<feature type="compositionally biased region" description="Basic and acidic residues" evidence="2">
    <location>
        <begin position="9"/>
        <end position="18"/>
    </location>
</feature>
<evidence type="ECO:0000256" key="1">
    <source>
        <dbReference type="SAM" id="Coils"/>
    </source>
</evidence>
<dbReference type="GO" id="GO:0000801">
    <property type="term" value="C:central element"/>
    <property type="evidence" value="ECO:0007669"/>
    <property type="project" value="InterPro"/>
</dbReference>
<dbReference type="PANTHER" id="PTHR28398">
    <property type="entry name" value="SYNAPTONEMAL COMPLEX CENTRAL ELEMENT PROTEIN 2"/>
    <property type="match status" value="1"/>
</dbReference>
<reference evidence="3" key="1">
    <citation type="submission" date="2021-04" db="EMBL/GenBank/DDBJ databases">
        <authorList>
            <consortium name="Molecular Ecology Group"/>
        </authorList>
    </citation>
    <scope>NUCLEOTIDE SEQUENCE</scope>
</reference>
<proteinExistence type="predicted"/>
<accession>A0A8S3YWK0</accession>
<feature type="region of interest" description="Disordered" evidence="2">
    <location>
        <begin position="1"/>
        <end position="58"/>
    </location>
</feature>
<feature type="coiled-coil region" evidence="1">
    <location>
        <begin position="127"/>
        <end position="154"/>
    </location>
</feature>
<name>A0A8S3YWK0_9EUPU</name>
<dbReference type="Proteomes" id="UP000678393">
    <property type="component" value="Unassembled WGS sequence"/>
</dbReference>
<dbReference type="PANTHER" id="PTHR28398:SF1">
    <property type="entry name" value="SYNAPTONEMAL COMPLEX CENTRAL ELEMENT PROTEIN 2"/>
    <property type="match status" value="1"/>
</dbReference>
<evidence type="ECO:0000313" key="4">
    <source>
        <dbReference type="Proteomes" id="UP000678393"/>
    </source>
</evidence>
<organism evidence="3 4">
    <name type="scientific">Candidula unifasciata</name>
    <dbReference type="NCBI Taxonomy" id="100452"/>
    <lineage>
        <taxon>Eukaryota</taxon>
        <taxon>Metazoa</taxon>
        <taxon>Spiralia</taxon>
        <taxon>Lophotrochozoa</taxon>
        <taxon>Mollusca</taxon>
        <taxon>Gastropoda</taxon>
        <taxon>Heterobranchia</taxon>
        <taxon>Euthyneura</taxon>
        <taxon>Panpulmonata</taxon>
        <taxon>Eupulmonata</taxon>
        <taxon>Stylommatophora</taxon>
        <taxon>Helicina</taxon>
        <taxon>Helicoidea</taxon>
        <taxon>Geomitridae</taxon>
        <taxon>Candidula</taxon>
    </lineage>
</organism>
<keyword evidence="4" id="KW-1185">Reference proteome</keyword>
<evidence type="ECO:0008006" key="5">
    <source>
        <dbReference type="Google" id="ProtNLM"/>
    </source>
</evidence>
<sequence>MEAFTSSSQEKDNGEHTLDQTCDNNLASYGSDVSGNTEGANLAQSSESTQPENMTSQSLMSRKHIEDALNQILDDVKNKRENDLHILSDVKKEIMNQATRVCQMLEVYMTHLHVTRSEQLDKQMLMLMSTLTKIQKLESELDKSKKSLSLLYEDIQGSSPFM</sequence>